<evidence type="ECO:0000259" key="3">
    <source>
        <dbReference type="PROSITE" id="PS50977"/>
    </source>
</evidence>
<comment type="caution">
    <text evidence="4">The sequence shown here is derived from an EMBL/GenBank/DDBJ whole genome shotgun (WGS) entry which is preliminary data.</text>
</comment>
<dbReference type="SUPFAM" id="SSF46689">
    <property type="entry name" value="Homeodomain-like"/>
    <property type="match status" value="1"/>
</dbReference>
<dbReference type="PANTHER" id="PTHR43479:SF11">
    <property type="entry name" value="ACREF_ENVCD OPERON REPRESSOR-RELATED"/>
    <property type="match status" value="1"/>
</dbReference>
<organism evidence="4 5">
    <name type="scientific">Dictyobacter alpinus</name>
    <dbReference type="NCBI Taxonomy" id="2014873"/>
    <lineage>
        <taxon>Bacteria</taxon>
        <taxon>Bacillati</taxon>
        <taxon>Chloroflexota</taxon>
        <taxon>Ktedonobacteria</taxon>
        <taxon>Ktedonobacterales</taxon>
        <taxon>Dictyobacteraceae</taxon>
        <taxon>Dictyobacter</taxon>
    </lineage>
</organism>
<reference evidence="5" key="1">
    <citation type="submission" date="2018-12" db="EMBL/GenBank/DDBJ databases">
        <title>Tengunoibacter tsumagoiensis gen. nov., sp. nov., Dictyobacter kobayashii sp. nov., D. alpinus sp. nov., and D. joshuensis sp. nov. and description of Dictyobacteraceae fam. nov. within the order Ktedonobacterales isolated from Tengu-no-mugimeshi.</title>
        <authorList>
            <person name="Wang C.M."/>
            <person name="Zheng Y."/>
            <person name="Sakai Y."/>
            <person name="Toyoda A."/>
            <person name="Minakuchi Y."/>
            <person name="Abe K."/>
            <person name="Yokota A."/>
            <person name="Yabe S."/>
        </authorList>
    </citation>
    <scope>NUCLEOTIDE SEQUENCE [LARGE SCALE GENOMIC DNA]</scope>
    <source>
        <strain evidence="5">Uno16</strain>
    </source>
</reference>
<evidence type="ECO:0000256" key="2">
    <source>
        <dbReference type="PROSITE-ProRule" id="PRU00335"/>
    </source>
</evidence>
<keyword evidence="1 2" id="KW-0238">DNA-binding</keyword>
<dbReference type="GO" id="GO:0003677">
    <property type="term" value="F:DNA binding"/>
    <property type="evidence" value="ECO:0007669"/>
    <property type="project" value="UniProtKB-UniRule"/>
</dbReference>
<dbReference type="AlphaFoldDB" id="A0A402BB68"/>
<evidence type="ECO:0000313" key="5">
    <source>
        <dbReference type="Proteomes" id="UP000287171"/>
    </source>
</evidence>
<evidence type="ECO:0000256" key="1">
    <source>
        <dbReference type="ARBA" id="ARBA00023125"/>
    </source>
</evidence>
<dbReference type="Gene3D" id="1.10.357.10">
    <property type="entry name" value="Tetracycline Repressor, domain 2"/>
    <property type="match status" value="1"/>
</dbReference>
<protein>
    <recommendedName>
        <fullName evidence="3">HTH tetR-type domain-containing protein</fullName>
    </recommendedName>
</protein>
<dbReference type="PRINTS" id="PR00455">
    <property type="entry name" value="HTHTETR"/>
</dbReference>
<dbReference type="Proteomes" id="UP000287171">
    <property type="component" value="Unassembled WGS sequence"/>
</dbReference>
<dbReference type="OrthoDB" id="9814200at2"/>
<dbReference type="RefSeq" id="WP_126628797.1">
    <property type="nucleotide sequence ID" value="NZ_BIFT01000001.1"/>
</dbReference>
<feature type="DNA-binding region" description="H-T-H motif" evidence="2">
    <location>
        <begin position="34"/>
        <end position="53"/>
    </location>
</feature>
<feature type="domain" description="HTH tetR-type" evidence="3">
    <location>
        <begin position="11"/>
        <end position="71"/>
    </location>
</feature>
<proteinExistence type="predicted"/>
<gene>
    <name evidence="4" type="ORF">KDA_40790</name>
</gene>
<dbReference type="InterPro" id="IPR009057">
    <property type="entry name" value="Homeodomain-like_sf"/>
</dbReference>
<name>A0A402BB68_9CHLR</name>
<dbReference type="PANTHER" id="PTHR43479">
    <property type="entry name" value="ACREF/ENVCD OPERON REPRESSOR-RELATED"/>
    <property type="match status" value="1"/>
</dbReference>
<accession>A0A402BB68</accession>
<evidence type="ECO:0000313" key="4">
    <source>
        <dbReference type="EMBL" id="GCE28595.1"/>
    </source>
</evidence>
<dbReference type="Pfam" id="PF00440">
    <property type="entry name" value="TetR_N"/>
    <property type="match status" value="1"/>
</dbReference>
<dbReference type="PROSITE" id="PS50977">
    <property type="entry name" value="HTH_TETR_2"/>
    <property type="match status" value="1"/>
</dbReference>
<sequence>MARTVKPEEFAAKRGEILDAAQRLVFTKGYVQMSIQDILDHVRISSGAFHHYFDSRRTLLDAIIERIRQDAEKPLLPIIHDPDLSAIEKLQGVFDTLDHLRRANKVDVVRLLRVWYADDNAVVRQKVDEVIREQRVPLFNQIVRQGIQEDLFTLNYPDQAGEIILSLLVGMGNSHASLLLSLEPKRDNQPTIAMIVVTHAAYMDAIERVLGAPANSFMRINPEDVNIWVEAMLGEA</sequence>
<dbReference type="InterPro" id="IPR050624">
    <property type="entry name" value="HTH-type_Tx_Regulator"/>
</dbReference>
<keyword evidence="5" id="KW-1185">Reference proteome</keyword>
<dbReference type="InterPro" id="IPR001647">
    <property type="entry name" value="HTH_TetR"/>
</dbReference>
<dbReference type="EMBL" id="BIFT01000001">
    <property type="protein sequence ID" value="GCE28595.1"/>
    <property type="molecule type" value="Genomic_DNA"/>
</dbReference>